<evidence type="ECO:0000313" key="3">
    <source>
        <dbReference type="Proteomes" id="UP000054565"/>
    </source>
</evidence>
<feature type="region of interest" description="Disordered" evidence="1">
    <location>
        <begin position="66"/>
        <end position="170"/>
    </location>
</feature>
<dbReference type="Proteomes" id="UP000054565">
    <property type="component" value="Unassembled WGS sequence"/>
</dbReference>
<feature type="region of interest" description="Disordered" evidence="1">
    <location>
        <begin position="208"/>
        <end position="252"/>
    </location>
</feature>
<feature type="non-terminal residue" evidence="2">
    <location>
        <position position="279"/>
    </location>
</feature>
<feature type="compositionally biased region" description="Basic and acidic residues" evidence="1">
    <location>
        <begin position="19"/>
        <end position="43"/>
    </location>
</feature>
<name>A0A0J6YC84_COCIT</name>
<organism evidence="2 3">
    <name type="scientific">Coccidioides immitis RMSCC 2394</name>
    <dbReference type="NCBI Taxonomy" id="404692"/>
    <lineage>
        <taxon>Eukaryota</taxon>
        <taxon>Fungi</taxon>
        <taxon>Dikarya</taxon>
        <taxon>Ascomycota</taxon>
        <taxon>Pezizomycotina</taxon>
        <taxon>Eurotiomycetes</taxon>
        <taxon>Eurotiomycetidae</taxon>
        <taxon>Onygenales</taxon>
        <taxon>Onygenaceae</taxon>
        <taxon>Coccidioides</taxon>
    </lineage>
</organism>
<proteinExistence type="predicted"/>
<feature type="compositionally biased region" description="Basic and acidic residues" evidence="1">
    <location>
        <begin position="161"/>
        <end position="170"/>
    </location>
</feature>
<evidence type="ECO:0000313" key="2">
    <source>
        <dbReference type="EMBL" id="KMP04413.1"/>
    </source>
</evidence>
<evidence type="ECO:0000256" key="1">
    <source>
        <dbReference type="SAM" id="MobiDB-lite"/>
    </source>
</evidence>
<gene>
    <name evidence="2" type="ORF">CIRG_10399</name>
</gene>
<accession>A0A0J6YC84</accession>
<protein>
    <submittedName>
        <fullName evidence="2">Uncharacterized protein</fullName>
    </submittedName>
</protein>
<sequence length="279" mass="30441">MIAGRFRRAGRPRKPSATRNRDVQRLCRDGQQDRDQADARRGPARDLQLLLLGGLATLDHRVVDVVGDGDPRRSASGPRPRRGSSRRRPPRSAPARRRQVAGLVQGGRVDQRGRTEAQDQGEQVEDADQTDRPQHRLAGIRRGRDGVEADQDVRQAGGAEHQGEPERDEVQLAGEAQAVLQTGLEEGIALARGVGGGAEQLGEVEAELGEHQDHDQRRAGHQQDGLDDLDPGGALHAADGDVEDHQRADEQDHDVLDRLVLDAEQQGHQGARTDHLGQQ</sequence>
<dbReference type="AntiFam" id="ANF00249">
    <property type="entry name" value="Shadow ORF (ywcA)"/>
</dbReference>
<feature type="compositionally biased region" description="Basic and acidic residues" evidence="1">
    <location>
        <begin position="208"/>
        <end position="218"/>
    </location>
</feature>
<reference evidence="3" key="1">
    <citation type="journal article" date="2010" name="Genome Res.">
        <title>Population genomic sequencing of Coccidioides fungi reveals recent hybridization and transposon control.</title>
        <authorList>
            <person name="Neafsey D.E."/>
            <person name="Barker B.M."/>
            <person name="Sharpton T.J."/>
            <person name="Stajich J.E."/>
            <person name="Park D.J."/>
            <person name="Whiston E."/>
            <person name="Hung C.-Y."/>
            <person name="McMahan C."/>
            <person name="White J."/>
            <person name="Sykes S."/>
            <person name="Heiman D."/>
            <person name="Young S."/>
            <person name="Zeng Q."/>
            <person name="Abouelleil A."/>
            <person name="Aftuck L."/>
            <person name="Bessette D."/>
            <person name="Brown A."/>
            <person name="FitzGerald M."/>
            <person name="Lui A."/>
            <person name="Macdonald J.P."/>
            <person name="Priest M."/>
            <person name="Orbach M.J."/>
            <person name="Galgiani J.N."/>
            <person name="Kirkland T.N."/>
            <person name="Cole G.T."/>
            <person name="Birren B.W."/>
            <person name="Henn M.R."/>
            <person name="Taylor J.W."/>
            <person name="Rounsley S.D."/>
        </authorList>
    </citation>
    <scope>NUCLEOTIDE SEQUENCE [LARGE SCALE GENOMIC DNA]</scope>
    <source>
        <strain evidence="3">RMSCC 2394</strain>
    </source>
</reference>
<feature type="compositionally biased region" description="Basic residues" evidence="1">
    <location>
        <begin position="1"/>
        <end position="16"/>
    </location>
</feature>
<feature type="region of interest" description="Disordered" evidence="1">
    <location>
        <begin position="1"/>
        <end position="43"/>
    </location>
</feature>
<feature type="compositionally biased region" description="Basic and acidic residues" evidence="1">
    <location>
        <begin position="243"/>
        <end position="252"/>
    </location>
</feature>
<feature type="compositionally biased region" description="Basic residues" evidence="1">
    <location>
        <begin position="79"/>
        <end position="99"/>
    </location>
</feature>
<dbReference type="EMBL" id="DS028112">
    <property type="protein sequence ID" value="KMP04413.1"/>
    <property type="molecule type" value="Genomic_DNA"/>
</dbReference>
<dbReference type="AlphaFoldDB" id="A0A0J6YC84"/>
<feature type="compositionally biased region" description="Basic and acidic residues" evidence="1">
    <location>
        <begin position="142"/>
        <end position="153"/>
    </location>
</feature>